<organism evidence="1">
    <name type="scientific">Anguilla anguilla</name>
    <name type="common">European freshwater eel</name>
    <name type="synonym">Muraena anguilla</name>
    <dbReference type="NCBI Taxonomy" id="7936"/>
    <lineage>
        <taxon>Eukaryota</taxon>
        <taxon>Metazoa</taxon>
        <taxon>Chordata</taxon>
        <taxon>Craniata</taxon>
        <taxon>Vertebrata</taxon>
        <taxon>Euteleostomi</taxon>
        <taxon>Actinopterygii</taxon>
        <taxon>Neopterygii</taxon>
        <taxon>Teleostei</taxon>
        <taxon>Anguilliformes</taxon>
        <taxon>Anguillidae</taxon>
        <taxon>Anguilla</taxon>
    </lineage>
</organism>
<dbReference type="EMBL" id="GBXM01108358">
    <property type="protein sequence ID" value="JAH00219.1"/>
    <property type="molecule type" value="Transcribed_RNA"/>
</dbReference>
<sequence>MISSQHVKRFSDVNKPTMMLV</sequence>
<accession>A0A0E9P6Q9</accession>
<dbReference type="AlphaFoldDB" id="A0A0E9P6Q9"/>
<reference evidence="1" key="1">
    <citation type="submission" date="2014-11" db="EMBL/GenBank/DDBJ databases">
        <authorList>
            <person name="Amaro Gonzalez C."/>
        </authorList>
    </citation>
    <scope>NUCLEOTIDE SEQUENCE</scope>
</reference>
<evidence type="ECO:0000313" key="1">
    <source>
        <dbReference type="EMBL" id="JAH00219.1"/>
    </source>
</evidence>
<reference evidence="1" key="2">
    <citation type="journal article" date="2015" name="Fish Shellfish Immunol.">
        <title>Early steps in the European eel (Anguilla anguilla)-Vibrio vulnificus interaction in the gills: Role of the RtxA13 toxin.</title>
        <authorList>
            <person name="Callol A."/>
            <person name="Pajuelo D."/>
            <person name="Ebbesson L."/>
            <person name="Teles M."/>
            <person name="MacKenzie S."/>
            <person name="Amaro C."/>
        </authorList>
    </citation>
    <scope>NUCLEOTIDE SEQUENCE</scope>
</reference>
<name>A0A0E9P6Q9_ANGAN</name>
<proteinExistence type="predicted"/>
<protein>
    <submittedName>
        <fullName evidence="1">Uncharacterized protein</fullName>
    </submittedName>
</protein>